<evidence type="ECO:0000259" key="1">
    <source>
        <dbReference type="PROSITE" id="PS50954"/>
    </source>
</evidence>
<dbReference type="InterPro" id="IPR003887">
    <property type="entry name" value="LEM_dom"/>
</dbReference>
<dbReference type="EMBL" id="CP003358">
    <property type="protein sequence ID" value="AGB43398.1"/>
    <property type="molecule type" value="Genomic_DNA"/>
</dbReference>
<dbReference type="AlphaFoldDB" id="L0KH56"/>
<keyword evidence="3" id="KW-1185">Reference proteome</keyword>
<dbReference type="GeneID" id="90988433"/>
<dbReference type="KEGG" id="mam:Mesau_00914"/>
<gene>
    <name evidence="2" type="ordered locus">Mesau_00914</name>
</gene>
<dbReference type="OrthoDB" id="9154469at2"/>
<dbReference type="Proteomes" id="UP000010998">
    <property type="component" value="Chromosome"/>
</dbReference>
<evidence type="ECO:0000313" key="3">
    <source>
        <dbReference type="Proteomes" id="UP000010998"/>
    </source>
</evidence>
<name>L0KH56_MESAW</name>
<accession>L0KH56</accession>
<evidence type="ECO:0000313" key="2">
    <source>
        <dbReference type="EMBL" id="AGB43398.1"/>
    </source>
</evidence>
<dbReference type="STRING" id="754035.Mesau_00914"/>
<protein>
    <recommendedName>
        <fullName evidence="1">LEM domain-containing protein</fullName>
    </recommendedName>
</protein>
<organism evidence="2 3">
    <name type="scientific">Mesorhizobium australicum (strain HAMBI 3006 / LMG 24608 / WSM2073)</name>
    <dbReference type="NCBI Taxonomy" id="754035"/>
    <lineage>
        <taxon>Bacteria</taxon>
        <taxon>Pseudomonadati</taxon>
        <taxon>Pseudomonadota</taxon>
        <taxon>Alphaproteobacteria</taxon>
        <taxon>Hyphomicrobiales</taxon>
        <taxon>Phyllobacteriaceae</taxon>
        <taxon>Mesorhizobium</taxon>
    </lineage>
</organism>
<proteinExistence type="predicted"/>
<dbReference type="HOGENOM" id="CLU_1852826_0_0_5"/>
<feature type="domain" description="LEM" evidence="1">
    <location>
        <begin position="17"/>
        <end position="61"/>
    </location>
</feature>
<sequence length="138" mass="15085">MNKDKMDPLGFLVENLVQDFLDMTDAEIAMEIRERGEDPVAVAAKARAVFERALTAKRKASLIQARNAVDTDAAHPRTVIAIDGATARARLQRLLRRFPEAATKLTLAARNGVGLSDSDVLGLLTNFHDLGIDDENDT</sequence>
<dbReference type="RefSeq" id="WP_015314870.1">
    <property type="nucleotide sequence ID" value="NC_019973.1"/>
</dbReference>
<reference evidence="3" key="1">
    <citation type="submission" date="2012-02" db="EMBL/GenBank/DDBJ databases">
        <title>Complete sequence of Mesorhizobium australicum WSM2073.</title>
        <authorList>
            <person name="Lucas S."/>
            <person name="Han J."/>
            <person name="Lapidus A."/>
            <person name="Cheng J.-F."/>
            <person name="Goodwin L."/>
            <person name="Pitluck S."/>
            <person name="Peters L."/>
            <person name="Gu W."/>
            <person name="Detter J.C."/>
            <person name="Han C."/>
            <person name="Tapia R."/>
            <person name="Land M."/>
            <person name="Hauser L."/>
            <person name="Kyrpides N."/>
            <person name="Ivanova N."/>
            <person name="Pagani I."/>
            <person name="Reeve W.G."/>
            <person name="Howieson J.G."/>
            <person name="Tiwari R.P."/>
            <person name="O'Hara G.W."/>
            <person name="Atkins C.A."/>
            <person name="Ronson C.W."/>
            <person name="Nandasena K.G."/>
            <person name="Woyke T."/>
        </authorList>
    </citation>
    <scope>NUCLEOTIDE SEQUENCE [LARGE SCALE GENOMIC DNA]</scope>
    <source>
        <strain evidence="3">LMG 24608 / HAMBI 3006 / WSM2073</strain>
    </source>
</reference>
<dbReference type="PROSITE" id="PS50954">
    <property type="entry name" value="LEM"/>
    <property type="match status" value="1"/>
</dbReference>